<dbReference type="Pfam" id="PF15412">
    <property type="entry name" value="Nse4-Nse3_bdg"/>
    <property type="match status" value="1"/>
</dbReference>
<evidence type="ECO:0000259" key="10">
    <source>
        <dbReference type="Pfam" id="PF15412"/>
    </source>
</evidence>
<evidence type="ECO:0000256" key="4">
    <source>
        <dbReference type="ARBA" id="ARBA00023172"/>
    </source>
</evidence>
<comment type="subcellular location">
    <subcellularLocation>
        <location evidence="1 7">Nucleus</location>
    </subcellularLocation>
</comment>
<keyword evidence="5 7" id="KW-0234">DNA repair</keyword>
<evidence type="ECO:0000256" key="5">
    <source>
        <dbReference type="ARBA" id="ARBA00023204"/>
    </source>
</evidence>
<feature type="compositionally biased region" description="Basic and acidic residues" evidence="8">
    <location>
        <begin position="52"/>
        <end position="71"/>
    </location>
</feature>
<comment type="function">
    <text evidence="7">Component of the SMC5-SMC6 complex, that promotes sister chromatid alignment after DNA damage and facilitates double-stranded DNA breaks (DSBs) repair via homologous recombination between sister chromatids.</text>
</comment>
<evidence type="ECO:0000256" key="1">
    <source>
        <dbReference type="ARBA" id="ARBA00004123"/>
    </source>
</evidence>
<reference evidence="11" key="1">
    <citation type="submission" date="2021-06" db="EMBL/GenBank/DDBJ databases">
        <authorList>
            <person name="Kallberg Y."/>
            <person name="Tangrot J."/>
            <person name="Rosling A."/>
        </authorList>
    </citation>
    <scope>NUCLEOTIDE SEQUENCE</scope>
    <source>
        <strain evidence="11">MT106</strain>
    </source>
</reference>
<sequence>MPFIGSNISAIRVSDKENGMEEETDGHENSSDEDQSVQRQQLPPRKKAKRRNVYDPEQDKNEKRTIRKEYRNLITSTEENRQDYIKADSNGLSETLAKANNLYKKVRNTHEAILDSRILVLSGDLSVQKARRMKVDSNAFDTDDYIAKLVNFMGGEQQTRGEEDDGHLDWLGLGKVAARHTNRVPSVDFMLGPLSIEQKERVKGKASARIEKDEKDLKTPISMKERDIERQENETTRNVKMLADVIQEKQPINFIELIINPESFSQTVENMFYLSFLVRDGQVSIEDEDGQPVLSRCESATAEDYENGLIKKQVVLEMDMALWKQLVEIYDIKKSVIPTREKKEYTVGKWYG</sequence>
<dbReference type="EMBL" id="CAJVPL010001221">
    <property type="protein sequence ID" value="CAG8559662.1"/>
    <property type="molecule type" value="Genomic_DNA"/>
</dbReference>
<dbReference type="InterPro" id="IPR027786">
    <property type="entry name" value="Nse4/EID"/>
</dbReference>
<feature type="domain" description="Non-structural maintenance of chromosome element 4 C-terminal" evidence="9">
    <location>
        <begin position="251"/>
        <end position="337"/>
    </location>
</feature>
<accession>A0A9N9FSU9</accession>
<organism evidence="11 12">
    <name type="scientific">Ambispora gerdemannii</name>
    <dbReference type="NCBI Taxonomy" id="144530"/>
    <lineage>
        <taxon>Eukaryota</taxon>
        <taxon>Fungi</taxon>
        <taxon>Fungi incertae sedis</taxon>
        <taxon>Mucoromycota</taxon>
        <taxon>Glomeromycotina</taxon>
        <taxon>Glomeromycetes</taxon>
        <taxon>Archaeosporales</taxon>
        <taxon>Ambisporaceae</taxon>
        <taxon>Ambispora</taxon>
    </lineage>
</organism>
<dbReference type="PANTHER" id="PTHR16140:SF0">
    <property type="entry name" value="NON-STRUCTURAL MAINTENANCE OF CHROMOSOMES ELEMENT 4"/>
    <property type="match status" value="1"/>
</dbReference>
<keyword evidence="3 7" id="KW-0227">DNA damage</keyword>
<comment type="similarity">
    <text evidence="2 7">Belongs to the NSE4 family.</text>
</comment>
<feature type="domain" description="Nse4/EID protein Nse3/MAGE-binding" evidence="10">
    <location>
        <begin position="115"/>
        <end position="166"/>
    </location>
</feature>
<proteinExistence type="inferred from homology"/>
<evidence type="ECO:0000313" key="11">
    <source>
        <dbReference type="EMBL" id="CAG8559662.1"/>
    </source>
</evidence>
<dbReference type="GO" id="GO:0006310">
    <property type="term" value="P:DNA recombination"/>
    <property type="evidence" value="ECO:0007669"/>
    <property type="project" value="UniProtKB-UniRule"/>
</dbReference>
<dbReference type="InterPro" id="IPR014854">
    <property type="entry name" value="Nse4_C"/>
</dbReference>
<feature type="compositionally biased region" description="Acidic residues" evidence="8">
    <location>
        <begin position="20"/>
        <end position="35"/>
    </location>
</feature>
<dbReference type="Proteomes" id="UP000789831">
    <property type="component" value="Unassembled WGS sequence"/>
</dbReference>
<dbReference type="GO" id="GO:0030915">
    <property type="term" value="C:Smc5-Smc6 complex"/>
    <property type="evidence" value="ECO:0007669"/>
    <property type="project" value="UniProtKB-UniRule"/>
</dbReference>
<keyword evidence="12" id="KW-1185">Reference proteome</keyword>
<feature type="region of interest" description="Disordered" evidence="8">
    <location>
        <begin position="1"/>
        <end position="74"/>
    </location>
</feature>
<evidence type="ECO:0000256" key="7">
    <source>
        <dbReference type="RuleBase" id="RU365071"/>
    </source>
</evidence>
<evidence type="ECO:0000256" key="2">
    <source>
        <dbReference type="ARBA" id="ARBA00008997"/>
    </source>
</evidence>
<dbReference type="InterPro" id="IPR029225">
    <property type="entry name" value="Nse4_Nse3-bd"/>
</dbReference>
<evidence type="ECO:0000256" key="8">
    <source>
        <dbReference type="SAM" id="MobiDB-lite"/>
    </source>
</evidence>
<dbReference type="GO" id="GO:0005634">
    <property type="term" value="C:nucleus"/>
    <property type="evidence" value="ECO:0007669"/>
    <property type="project" value="UniProtKB-SubCell"/>
</dbReference>
<evidence type="ECO:0000259" key="9">
    <source>
        <dbReference type="Pfam" id="PF08743"/>
    </source>
</evidence>
<evidence type="ECO:0000256" key="3">
    <source>
        <dbReference type="ARBA" id="ARBA00022763"/>
    </source>
</evidence>
<dbReference type="PANTHER" id="PTHR16140">
    <property type="entry name" value="NON-STRUCTURAL MAINTENANCE OF CHROMOSOMES ELEMENT 4"/>
    <property type="match status" value="1"/>
</dbReference>
<keyword evidence="4 7" id="KW-0233">DNA recombination</keyword>
<dbReference type="GO" id="GO:0006281">
    <property type="term" value="P:DNA repair"/>
    <property type="evidence" value="ECO:0007669"/>
    <property type="project" value="UniProtKB-UniRule"/>
</dbReference>
<evidence type="ECO:0000313" key="12">
    <source>
        <dbReference type="Proteomes" id="UP000789831"/>
    </source>
</evidence>
<dbReference type="OrthoDB" id="361242at2759"/>
<gene>
    <name evidence="11" type="ORF">AGERDE_LOCUS7087</name>
</gene>
<comment type="subunit">
    <text evidence="7">Component of the SMC5-SMC6 complex.</text>
</comment>
<dbReference type="Pfam" id="PF08743">
    <property type="entry name" value="Nse4_C"/>
    <property type="match status" value="1"/>
</dbReference>
<dbReference type="AlphaFoldDB" id="A0A9N9FSU9"/>
<keyword evidence="6 7" id="KW-0539">Nucleus</keyword>
<evidence type="ECO:0000256" key="6">
    <source>
        <dbReference type="ARBA" id="ARBA00023242"/>
    </source>
</evidence>
<comment type="caution">
    <text evidence="11">The sequence shown here is derived from an EMBL/GenBank/DDBJ whole genome shotgun (WGS) entry which is preliminary data.</text>
</comment>
<protein>
    <recommendedName>
        <fullName evidence="7">Non-structural maintenance of chromosomes element 4</fullName>
    </recommendedName>
</protein>
<name>A0A9N9FSU9_9GLOM</name>